<reference evidence="1" key="1">
    <citation type="journal article" date="2014" name="Front. Microbiol.">
        <title>High frequency of phylogenetically diverse reductive dehalogenase-homologous genes in deep subseafloor sedimentary metagenomes.</title>
        <authorList>
            <person name="Kawai M."/>
            <person name="Futagami T."/>
            <person name="Toyoda A."/>
            <person name="Takaki Y."/>
            <person name="Nishi S."/>
            <person name="Hori S."/>
            <person name="Arai W."/>
            <person name="Tsubouchi T."/>
            <person name="Morono Y."/>
            <person name="Uchiyama I."/>
            <person name="Ito T."/>
            <person name="Fujiyama A."/>
            <person name="Inagaki F."/>
            <person name="Takami H."/>
        </authorList>
    </citation>
    <scope>NUCLEOTIDE SEQUENCE</scope>
    <source>
        <strain evidence="1">Expedition CK06-06</strain>
    </source>
</reference>
<dbReference type="AlphaFoldDB" id="X1TXB9"/>
<dbReference type="EMBL" id="BARW01015222">
    <property type="protein sequence ID" value="GAI92230.1"/>
    <property type="molecule type" value="Genomic_DNA"/>
</dbReference>
<proteinExistence type="predicted"/>
<organism evidence="1">
    <name type="scientific">marine sediment metagenome</name>
    <dbReference type="NCBI Taxonomy" id="412755"/>
    <lineage>
        <taxon>unclassified sequences</taxon>
        <taxon>metagenomes</taxon>
        <taxon>ecological metagenomes</taxon>
    </lineage>
</organism>
<protein>
    <submittedName>
        <fullName evidence="1">Uncharacterized protein</fullName>
    </submittedName>
</protein>
<feature type="non-terminal residue" evidence="1">
    <location>
        <position position="259"/>
    </location>
</feature>
<accession>X1TXB9</accession>
<evidence type="ECO:0000313" key="1">
    <source>
        <dbReference type="EMBL" id="GAI92230.1"/>
    </source>
</evidence>
<gene>
    <name evidence="1" type="ORF">S12H4_26770</name>
</gene>
<name>X1TXB9_9ZZZZ</name>
<sequence length="259" mass="27264">MAEVYPSDNELLNIQSDSETGVEYIATGTAPYYVEFRKLLYRLLLATRLANDLRVYDEGGLDVGVKAGKFWLDTALISYAGSSGNTLADDKPNIYIYLDSAGTLVTNEYTSFPDMATTPHIRLAIVSTSGGDIDSITDCRAGHNVVMPYGAGGVKKAIEAHTSDDTLTAVESGSVHSNLGATGVVTLTLPASVPAGTIFSFAVQAAYELRIDPGTATIRDDSGQTADKYKSANAIGASLSLVSDSAGDWATIAKNGTWS</sequence>
<comment type="caution">
    <text evidence="1">The sequence shown here is derived from an EMBL/GenBank/DDBJ whole genome shotgun (WGS) entry which is preliminary data.</text>
</comment>